<evidence type="ECO:0000313" key="3">
    <source>
        <dbReference type="Proteomes" id="UP000293874"/>
    </source>
</evidence>
<comment type="caution">
    <text evidence="2">The sequence shown here is derived from an EMBL/GenBank/DDBJ whole genome shotgun (WGS) entry which is preliminary data.</text>
</comment>
<proteinExistence type="predicted"/>
<accession>A0A4Q7N5F5</accession>
<organism evidence="2 3">
    <name type="scientific">Pseudobacter ginsenosidimutans</name>
    <dbReference type="NCBI Taxonomy" id="661488"/>
    <lineage>
        <taxon>Bacteria</taxon>
        <taxon>Pseudomonadati</taxon>
        <taxon>Bacteroidota</taxon>
        <taxon>Chitinophagia</taxon>
        <taxon>Chitinophagales</taxon>
        <taxon>Chitinophagaceae</taxon>
        <taxon>Pseudobacter</taxon>
    </lineage>
</organism>
<keyword evidence="1" id="KW-0732">Signal</keyword>
<dbReference type="Gene3D" id="2.60.40.10">
    <property type="entry name" value="Immunoglobulins"/>
    <property type="match status" value="1"/>
</dbReference>
<dbReference type="RefSeq" id="WP_130540583.1">
    <property type="nucleotide sequence ID" value="NZ_CP042431.1"/>
</dbReference>
<protein>
    <recommendedName>
        <fullName evidence="4">DUF928 domain-containing protein</fullName>
    </recommendedName>
</protein>
<gene>
    <name evidence="2" type="ORF">EV199_2156</name>
</gene>
<evidence type="ECO:0008006" key="4">
    <source>
        <dbReference type="Google" id="ProtNLM"/>
    </source>
</evidence>
<dbReference type="OrthoDB" id="9809727at2"/>
<reference evidence="2 3" key="1">
    <citation type="submission" date="2019-02" db="EMBL/GenBank/DDBJ databases">
        <title>Genomic Encyclopedia of Type Strains, Phase IV (KMG-IV): sequencing the most valuable type-strain genomes for metagenomic binning, comparative biology and taxonomic classification.</title>
        <authorList>
            <person name="Goeker M."/>
        </authorList>
    </citation>
    <scope>NUCLEOTIDE SEQUENCE [LARGE SCALE GENOMIC DNA]</scope>
    <source>
        <strain evidence="2 3">DSM 18116</strain>
    </source>
</reference>
<dbReference type="AlphaFoldDB" id="A0A4Q7N5F5"/>
<name>A0A4Q7N5F5_9BACT</name>
<evidence type="ECO:0000256" key="1">
    <source>
        <dbReference type="SAM" id="SignalP"/>
    </source>
</evidence>
<dbReference type="Proteomes" id="UP000293874">
    <property type="component" value="Unassembled WGS sequence"/>
</dbReference>
<feature type="signal peptide" evidence="1">
    <location>
        <begin position="1"/>
        <end position="20"/>
    </location>
</feature>
<keyword evidence="3" id="KW-1185">Reference proteome</keyword>
<dbReference type="EMBL" id="SGXA01000001">
    <property type="protein sequence ID" value="RZS76276.1"/>
    <property type="molecule type" value="Genomic_DNA"/>
</dbReference>
<sequence length="362" mass="41220">MKKILIIHFVLLGCLCSAFSQVNFLFIPEVAGRSIDGLGNLKLQNLTGTAKRGFVVITVSETTTRQKILSIETPEINLSAGNNSLPVTVYKGSRFNFATNNYAAIVNQTRSFPPGNYYYCFQFISADKNEEYENCYDAEILPLVPITLISPSDKDQICQKRPVLTWQPPLPFHPSMRFRLLLTEKVNGSPVESLMMNTPLLLLDNISGTTINYPASRPELKEGKTYCWQVIAFQQGVLVSRSEIWEFTVQCNEPAKSLPNDSYRELRSLEKANYYIANRVLKFSMQNAYNIEKLNYTILDVSNGMKPVKHIPVVKLVIGLNKIDLDLTDLELEPGKHYYLKVYPYNENPVSVRFVYEDKDEE</sequence>
<dbReference type="InterPro" id="IPR013783">
    <property type="entry name" value="Ig-like_fold"/>
</dbReference>
<feature type="chain" id="PRO_5020860270" description="DUF928 domain-containing protein" evidence="1">
    <location>
        <begin position="21"/>
        <end position="362"/>
    </location>
</feature>
<evidence type="ECO:0000313" key="2">
    <source>
        <dbReference type="EMBL" id="RZS76276.1"/>
    </source>
</evidence>